<proteinExistence type="predicted"/>
<sequence>MKDEPKVEQQQNAAPALVTPLDRRWAGERWTVDGIEDTPTGRMARVELPGGRTVDILLSSLPDGVQEGDILGIQDGPDGAVAHILKEETQTRQAEAQAELDTLNVRGAALAVNADGEITL</sequence>
<name>A0ABV6AZW7_9DEIO</name>
<keyword evidence="2" id="KW-1185">Reference proteome</keyword>
<accession>A0ABV6AZW7</accession>
<dbReference type="InterPro" id="IPR021377">
    <property type="entry name" value="DUF3006"/>
</dbReference>
<organism evidence="1 2">
    <name type="scientific">Deinococcus oregonensis</name>
    <dbReference type="NCBI Taxonomy" id="1805970"/>
    <lineage>
        <taxon>Bacteria</taxon>
        <taxon>Thermotogati</taxon>
        <taxon>Deinococcota</taxon>
        <taxon>Deinococci</taxon>
        <taxon>Deinococcales</taxon>
        <taxon>Deinococcaceae</taxon>
        <taxon>Deinococcus</taxon>
    </lineage>
</organism>
<dbReference type="Proteomes" id="UP001589733">
    <property type="component" value="Unassembled WGS sequence"/>
</dbReference>
<comment type="caution">
    <text evidence="1">The sequence shown here is derived from an EMBL/GenBank/DDBJ whole genome shotgun (WGS) entry which is preliminary data.</text>
</comment>
<reference evidence="1 2" key="1">
    <citation type="submission" date="2024-09" db="EMBL/GenBank/DDBJ databases">
        <authorList>
            <person name="Sun Q."/>
            <person name="Mori K."/>
        </authorList>
    </citation>
    <scope>NUCLEOTIDE SEQUENCE [LARGE SCALE GENOMIC DNA]</scope>
    <source>
        <strain evidence="1 2">JCM 13503</strain>
    </source>
</reference>
<dbReference type="RefSeq" id="WP_380007346.1">
    <property type="nucleotide sequence ID" value="NZ_JBHLYR010000023.1"/>
</dbReference>
<dbReference type="Pfam" id="PF11213">
    <property type="entry name" value="DUF3006"/>
    <property type="match status" value="1"/>
</dbReference>
<dbReference type="EMBL" id="JBHLYR010000023">
    <property type="protein sequence ID" value="MFB9991746.1"/>
    <property type="molecule type" value="Genomic_DNA"/>
</dbReference>
<gene>
    <name evidence="1" type="ORF">ACFFLM_07170</name>
</gene>
<evidence type="ECO:0000313" key="2">
    <source>
        <dbReference type="Proteomes" id="UP001589733"/>
    </source>
</evidence>
<protein>
    <submittedName>
        <fullName evidence="1">DUF3006 domain-containing protein</fullName>
    </submittedName>
</protein>
<evidence type="ECO:0000313" key="1">
    <source>
        <dbReference type="EMBL" id="MFB9991746.1"/>
    </source>
</evidence>